<gene>
    <name evidence="2" type="ORF">MRATA1EN1_LOCUS14127</name>
</gene>
<feature type="region of interest" description="Disordered" evidence="1">
    <location>
        <begin position="62"/>
        <end position="83"/>
    </location>
</feature>
<protein>
    <submittedName>
        <fullName evidence="2">Uncharacterized protein</fullName>
    </submittedName>
</protein>
<proteinExistence type="predicted"/>
<dbReference type="EMBL" id="OX459960">
    <property type="protein sequence ID" value="CAI9165165.1"/>
    <property type="molecule type" value="Genomic_DNA"/>
</dbReference>
<evidence type="ECO:0000313" key="2">
    <source>
        <dbReference type="EMBL" id="CAI9165165.1"/>
    </source>
</evidence>
<dbReference type="Proteomes" id="UP001176941">
    <property type="component" value="Chromosome 24"/>
</dbReference>
<sequence>MGPILPLLCKAQPPQRSPAPLPGTPCAFFFRIVFPPIQTQHICAPSRTPIWALPDLHAIPSPPHHTASAPWPGHPTRSPTPTTGLAVARDLGNIWGDKVATDVCASQGALYHRHTRD</sequence>
<keyword evidence="3" id="KW-1185">Reference proteome</keyword>
<evidence type="ECO:0000313" key="3">
    <source>
        <dbReference type="Proteomes" id="UP001176941"/>
    </source>
</evidence>
<name>A0ABN8YU87_RANTA</name>
<organism evidence="2 3">
    <name type="scientific">Rangifer tarandus platyrhynchus</name>
    <name type="common">Svalbard reindeer</name>
    <dbReference type="NCBI Taxonomy" id="3082113"/>
    <lineage>
        <taxon>Eukaryota</taxon>
        <taxon>Metazoa</taxon>
        <taxon>Chordata</taxon>
        <taxon>Craniata</taxon>
        <taxon>Vertebrata</taxon>
        <taxon>Euteleostomi</taxon>
        <taxon>Mammalia</taxon>
        <taxon>Eutheria</taxon>
        <taxon>Laurasiatheria</taxon>
        <taxon>Artiodactyla</taxon>
        <taxon>Ruminantia</taxon>
        <taxon>Pecora</taxon>
        <taxon>Cervidae</taxon>
        <taxon>Odocoileinae</taxon>
        <taxon>Rangifer</taxon>
    </lineage>
</organism>
<accession>A0ABN8YU87</accession>
<evidence type="ECO:0000256" key="1">
    <source>
        <dbReference type="SAM" id="MobiDB-lite"/>
    </source>
</evidence>
<reference evidence="2" key="1">
    <citation type="submission" date="2023-04" db="EMBL/GenBank/DDBJ databases">
        <authorList>
            <consortium name="ELIXIR-Norway"/>
        </authorList>
    </citation>
    <scope>NUCLEOTIDE SEQUENCE [LARGE SCALE GENOMIC DNA]</scope>
</reference>